<gene>
    <name evidence="2" type="primary">SACS</name>
    <name evidence="2" type="ORF">AK812_SmicGene18369</name>
</gene>
<feature type="compositionally biased region" description="Acidic residues" evidence="1">
    <location>
        <begin position="92"/>
        <end position="101"/>
    </location>
</feature>
<sequence length="177" mass="19931">MFAEPSASRGKKKKETREVDGSDKKEVQRATRAQRRQGGLRRGADYEVEDVAASCVPVELAEAKASSEDEDEEEEEEEEEAETSPKRLPEASVDEESDEEIKDIKSSIRSQLLSWAKDPGMPMDEQKRCVRQLLAQWHPDKNRHIGPTATRIFQFIQEEVERIVAQLGAAADAAARH</sequence>
<evidence type="ECO:0000313" key="2">
    <source>
        <dbReference type="EMBL" id="OLP99088.1"/>
    </source>
</evidence>
<dbReference type="OrthoDB" id="4447at2759"/>
<dbReference type="Proteomes" id="UP000186817">
    <property type="component" value="Unassembled WGS sequence"/>
</dbReference>
<feature type="region of interest" description="Disordered" evidence="1">
    <location>
        <begin position="1"/>
        <end position="103"/>
    </location>
</feature>
<dbReference type="Gene3D" id="1.10.287.110">
    <property type="entry name" value="DnaJ domain"/>
    <property type="match status" value="1"/>
</dbReference>
<dbReference type="AlphaFoldDB" id="A0A1Q9DVE1"/>
<accession>A0A1Q9DVE1</accession>
<dbReference type="CDD" id="cd06257">
    <property type="entry name" value="DnaJ"/>
    <property type="match status" value="1"/>
</dbReference>
<dbReference type="InterPro" id="IPR001623">
    <property type="entry name" value="DnaJ_domain"/>
</dbReference>
<dbReference type="SUPFAM" id="SSF46565">
    <property type="entry name" value="Chaperone J-domain"/>
    <property type="match status" value="1"/>
</dbReference>
<evidence type="ECO:0000313" key="3">
    <source>
        <dbReference type="Proteomes" id="UP000186817"/>
    </source>
</evidence>
<dbReference type="InterPro" id="IPR036869">
    <property type="entry name" value="J_dom_sf"/>
</dbReference>
<proteinExistence type="predicted"/>
<keyword evidence="3" id="KW-1185">Reference proteome</keyword>
<reference evidence="2 3" key="1">
    <citation type="submission" date="2016-02" db="EMBL/GenBank/DDBJ databases">
        <title>Genome analysis of coral dinoflagellate symbionts highlights evolutionary adaptations to a symbiotic lifestyle.</title>
        <authorList>
            <person name="Aranda M."/>
            <person name="Li Y."/>
            <person name="Liew Y.J."/>
            <person name="Baumgarten S."/>
            <person name="Simakov O."/>
            <person name="Wilson M."/>
            <person name="Piel J."/>
            <person name="Ashoor H."/>
            <person name="Bougouffa S."/>
            <person name="Bajic V.B."/>
            <person name="Ryu T."/>
            <person name="Ravasi T."/>
            <person name="Bayer T."/>
            <person name="Micklem G."/>
            <person name="Kim H."/>
            <person name="Bhak J."/>
            <person name="Lajeunesse T.C."/>
            <person name="Voolstra C.R."/>
        </authorList>
    </citation>
    <scope>NUCLEOTIDE SEQUENCE [LARGE SCALE GENOMIC DNA]</scope>
    <source>
        <strain evidence="2 3">CCMP2467</strain>
    </source>
</reference>
<organism evidence="2 3">
    <name type="scientific">Symbiodinium microadriaticum</name>
    <name type="common">Dinoflagellate</name>
    <name type="synonym">Zooxanthella microadriatica</name>
    <dbReference type="NCBI Taxonomy" id="2951"/>
    <lineage>
        <taxon>Eukaryota</taxon>
        <taxon>Sar</taxon>
        <taxon>Alveolata</taxon>
        <taxon>Dinophyceae</taxon>
        <taxon>Suessiales</taxon>
        <taxon>Symbiodiniaceae</taxon>
        <taxon>Symbiodinium</taxon>
    </lineage>
</organism>
<comment type="caution">
    <text evidence="2">The sequence shown here is derived from an EMBL/GenBank/DDBJ whole genome shotgun (WGS) entry which is preliminary data.</text>
</comment>
<feature type="compositionally biased region" description="Acidic residues" evidence="1">
    <location>
        <begin position="68"/>
        <end position="82"/>
    </location>
</feature>
<dbReference type="EMBL" id="LSRX01000374">
    <property type="protein sequence ID" value="OLP99088.1"/>
    <property type="molecule type" value="Genomic_DNA"/>
</dbReference>
<feature type="compositionally biased region" description="Basic and acidic residues" evidence="1">
    <location>
        <begin position="15"/>
        <end position="29"/>
    </location>
</feature>
<name>A0A1Q9DVE1_SYMMI</name>
<protein>
    <submittedName>
        <fullName evidence="2">Sacsin</fullName>
    </submittedName>
</protein>
<evidence type="ECO:0000256" key="1">
    <source>
        <dbReference type="SAM" id="MobiDB-lite"/>
    </source>
</evidence>